<organism evidence="13">
    <name type="scientific">Cryptococcus bacillisporus CA1280</name>
    <dbReference type="NCBI Taxonomy" id="1296109"/>
    <lineage>
        <taxon>Eukaryota</taxon>
        <taxon>Fungi</taxon>
        <taxon>Dikarya</taxon>
        <taxon>Basidiomycota</taxon>
        <taxon>Agaricomycotina</taxon>
        <taxon>Tremellomycetes</taxon>
        <taxon>Tremellales</taxon>
        <taxon>Cryptococcaceae</taxon>
        <taxon>Cryptococcus</taxon>
        <taxon>Cryptococcus gattii species complex</taxon>
    </lineage>
</organism>
<dbReference type="InterPro" id="IPR059000">
    <property type="entry name" value="ATPase_P-type_domA"/>
</dbReference>
<keyword evidence="9 10" id="KW-0472">Membrane</keyword>
<feature type="transmembrane region" description="Helical" evidence="10">
    <location>
        <begin position="875"/>
        <end position="897"/>
    </location>
</feature>
<feature type="region of interest" description="Disordered" evidence="11">
    <location>
        <begin position="978"/>
        <end position="1101"/>
    </location>
</feature>
<keyword evidence="8 10" id="KW-1133">Transmembrane helix</keyword>
<evidence type="ECO:0000256" key="8">
    <source>
        <dbReference type="ARBA" id="ARBA00022989"/>
    </source>
</evidence>
<evidence type="ECO:0000256" key="7">
    <source>
        <dbReference type="ARBA" id="ARBA00022967"/>
    </source>
</evidence>
<name>A0A0D0VVP0_CRYGA</name>
<comment type="subcellular location">
    <subcellularLocation>
        <location evidence="10">Cell membrane</location>
        <topology evidence="10">Multi-pass membrane protein</topology>
    </subcellularLocation>
    <subcellularLocation>
        <location evidence="2">Membrane</location>
        <topology evidence="2">Multi-pass membrane protein</topology>
    </subcellularLocation>
</comment>
<feature type="compositionally biased region" description="Basic and acidic residues" evidence="11">
    <location>
        <begin position="1057"/>
        <end position="1080"/>
    </location>
</feature>
<keyword evidence="5 10" id="KW-0547">Nucleotide-binding</keyword>
<keyword evidence="6 10" id="KW-0067">ATP-binding</keyword>
<keyword evidence="4 10" id="KW-0812">Transmembrane</keyword>
<comment type="catalytic activity">
    <reaction evidence="10">
        <text>ATP + H2O + H(+)(in) = ADP + phosphate + 2 H(+)(out)</text>
        <dbReference type="Rhea" id="RHEA:20852"/>
        <dbReference type="ChEBI" id="CHEBI:15377"/>
        <dbReference type="ChEBI" id="CHEBI:15378"/>
        <dbReference type="ChEBI" id="CHEBI:30616"/>
        <dbReference type="ChEBI" id="CHEBI:43474"/>
        <dbReference type="ChEBI" id="CHEBI:456216"/>
        <dbReference type="EC" id="7.1.2.1"/>
    </reaction>
</comment>
<dbReference type="OrthoDB" id="116380at2759"/>
<dbReference type="Gene3D" id="3.40.1110.10">
    <property type="entry name" value="Calcium-transporting ATPase, cytoplasmic domain N"/>
    <property type="match status" value="1"/>
</dbReference>
<feature type="compositionally biased region" description="Basic residues" evidence="11">
    <location>
        <begin position="1"/>
        <end position="10"/>
    </location>
</feature>
<evidence type="ECO:0000256" key="5">
    <source>
        <dbReference type="ARBA" id="ARBA00022741"/>
    </source>
</evidence>
<dbReference type="SUPFAM" id="SSF56784">
    <property type="entry name" value="HAD-like"/>
    <property type="match status" value="1"/>
</dbReference>
<dbReference type="GO" id="GO:0005524">
    <property type="term" value="F:ATP binding"/>
    <property type="evidence" value="ECO:0007669"/>
    <property type="project" value="UniProtKB-UniRule"/>
</dbReference>
<protein>
    <recommendedName>
        <fullName evidence="10">Plasma membrane ATPase</fullName>
        <ecNumber evidence="10">7.1.2.1</ecNumber>
    </recommendedName>
</protein>
<dbReference type="InterPro" id="IPR018303">
    <property type="entry name" value="ATPase_P-typ_P_site"/>
</dbReference>
<feature type="compositionally biased region" description="Basic and acidic residues" evidence="11">
    <location>
        <begin position="245"/>
        <end position="258"/>
    </location>
</feature>
<dbReference type="PANTHER" id="PTHR42861">
    <property type="entry name" value="CALCIUM-TRANSPORTING ATPASE"/>
    <property type="match status" value="1"/>
</dbReference>
<dbReference type="Gene3D" id="3.40.50.1000">
    <property type="entry name" value="HAD superfamily/HAD-like"/>
    <property type="match status" value="1"/>
</dbReference>
<dbReference type="Gene3D" id="1.20.1110.10">
    <property type="entry name" value="Calcium-transporting ATPase, transmembrane domain"/>
    <property type="match status" value="1"/>
</dbReference>
<dbReference type="InterPro" id="IPR036412">
    <property type="entry name" value="HAD-like_sf"/>
</dbReference>
<dbReference type="GO" id="GO:0005886">
    <property type="term" value="C:plasma membrane"/>
    <property type="evidence" value="ECO:0007669"/>
    <property type="project" value="UniProtKB-SubCell"/>
</dbReference>
<dbReference type="Pfam" id="PF00690">
    <property type="entry name" value="Cation_ATPase_N"/>
    <property type="match status" value="1"/>
</dbReference>
<feature type="compositionally biased region" description="Basic and acidic residues" evidence="11">
    <location>
        <begin position="982"/>
        <end position="1048"/>
    </location>
</feature>
<dbReference type="SUPFAM" id="SSF81665">
    <property type="entry name" value="Calcium ATPase, transmembrane domain M"/>
    <property type="match status" value="1"/>
</dbReference>
<feature type="transmembrane region" description="Helical" evidence="10">
    <location>
        <begin position="382"/>
        <end position="410"/>
    </location>
</feature>
<comment type="similarity">
    <text evidence="3 10">Belongs to the cation transport ATPase (P-type) (TC 3.A.3) family. Type IIIA subfamily.</text>
</comment>
<dbReference type="InterPro" id="IPR001757">
    <property type="entry name" value="P_typ_ATPase"/>
</dbReference>
<dbReference type="GO" id="GO:0008553">
    <property type="term" value="F:P-type proton-exporting transporter activity"/>
    <property type="evidence" value="ECO:0007669"/>
    <property type="project" value="UniProtKB-UniRule"/>
</dbReference>
<dbReference type="FunFam" id="3.40.50.1000:FF:000008">
    <property type="entry name" value="Plasma membrane ATPase"/>
    <property type="match status" value="1"/>
</dbReference>
<dbReference type="EMBL" id="KN847975">
    <property type="protein sequence ID" value="KIR49475.1"/>
    <property type="molecule type" value="Genomic_DNA"/>
</dbReference>
<dbReference type="PROSITE" id="PS00154">
    <property type="entry name" value="ATPASE_E1_E2"/>
    <property type="match status" value="1"/>
</dbReference>
<keyword evidence="7 10" id="KW-1278">Translocase</keyword>
<evidence type="ECO:0000313" key="13">
    <source>
        <dbReference type="EMBL" id="KIR49475.1"/>
    </source>
</evidence>
<dbReference type="GO" id="GO:0016887">
    <property type="term" value="F:ATP hydrolysis activity"/>
    <property type="evidence" value="ECO:0007669"/>
    <property type="project" value="InterPro"/>
</dbReference>
<dbReference type="EC" id="7.1.2.1" evidence="10"/>
<dbReference type="Pfam" id="PF00702">
    <property type="entry name" value="Hydrolase"/>
    <property type="match status" value="1"/>
</dbReference>
<dbReference type="SFLD" id="SFLDF00027">
    <property type="entry name" value="p-type_atpase"/>
    <property type="match status" value="1"/>
</dbReference>
<proteinExistence type="inferred from homology"/>
<dbReference type="CDD" id="cd02076">
    <property type="entry name" value="P-type_ATPase_H"/>
    <property type="match status" value="1"/>
</dbReference>
<comment type="function">
    <text evidence="1">The plasma membrane ATPase of plants and fungi is a hydrogen ion pump. The proton gradient it generates drives the active transport of nutrients by H(+)-symport. The resulting external acidification and/or internal alkinization may mediate growth responses.</text>
</comment>
<feature type="transmembrane region" description="Helical" evidence="10">
    <location>
        <begin position="769"/>
        <end position="788"/>
    </location>
</feature>
<feature type="transmembrane region" description="Helical" evidence="10">
    <location>
        <begin position="742"/>
        <end position="763"/>
    </location>
</feature>
<keyword evidence="10" id="KW-0460">Magnesium</keyword>
<dbReference type="InterPro" id="IPR008250">
    <property type="entry name" value="ATPase_P-typ_transduc_dom_A_sf"/>
</dbReference>
<feature type="compositionally biased region" description="Basic and acidic residues" evidence="11">
    <location>
        <begin position="20"/>
        <end position="34"/>
    </location>
</feature>
<dbReference type="InterPro" id="IPR023214">
    <property type="entry name" value="HAD_sf"/>
</dbReference>
<evidence type="ECO:0000256" key="10">
    <source>
        <dbReference type="RuleBase" id="RU362083"/>
    </source>
</evidence>
<keyword evidence="10" id="KW-0375">Hydrogen ion transport</keyword>
<evidence type="ECO:0000256" key="3">
    <source>
        <dbReference type="ARBA" id="ARBA00008804"/>
    </source>
</evidence>
<evidence type="ECO:0000256" key="4">
    <source>
        <dbReference type="ARBA" id="ARBA00022692"/>
    </source>
</evidence>
<dbReference type="AlphaFoldDB" id="A0A0D0VVP0"/>
<dbReference type="SUPFAM" id="SSF81653">
    <property type="entry name" value="Calcium ATPase, transduction domain A"/>
    <property type="match status" value="2"/>
</dbReference>
<evidence type="ECO:0000256" key="2">
    <source>
        <dbReference type="ARBA" id="ARBA00004141"/>
    </source>
</evidence>
<gene>
    <name evidence="13" type="ORF">I312_01630</name>
</gene>
<dbReference type="SMART" id="SM00831">
    <property type="entry name" value="Cation_ATPase_N"/>
    <property type="match status" value="1"/>
</dbReference>
<dbReference type="FunFam" id="3.40.1110.10:FF:000005">
    <property type="entry name" value="Plasma membrane ATPase"/>
    <property type="match status" value="1"/>
</dbReference>
<reference evidence="13" key="1">
    <citation type="submission" date="2015-01" db="EMBL/GenBank/DDBJ databases">
        <title>The Genome Sequence of Cryptococcus gattii CA1280.</title>
        <authorList>
            <consortium name="The Broad Institute Genomics Platform"/>
            <person name="Cuomo C."/>
            <person name="Litvintseva A."/>
            <person name="Chen Y."/>
            <person name="Heitman J."/>
            <person name="Sun S."/>
            <person name="Springer D."/>
            <person name="Dromer F."/>
            <person name="Young S."/>
            <person name="Zeng Q."/>
            <person name="Gargeya S."/>
            <person name="Abouelleil A."/>
            <person name="Alvarado L."/>
            <person name="Chapman S.B."/>
            <person name="Gainer-Dewar J."/>
            <person name="Goldberg J."/>
            <person name="Griggs A."/>
            <person name="Gujja S."/>
            <person name="Hansen M."/>
            <person name="Howarth C."/>
            <person name="Imamovic A."/>
            <person name="Larimer J."/>
            <person name="Murphy C."/>
            <person name="Naylor J."/>
            <person name="Pearson M."/>
            <person name="Priest M."/>
            <person name="Roberts A."/>
            <person name="Saif S."/>
            <person name="Shea T."/>
            <person name="Sykes S."/>
            <person name="Wortman J."/>
            <person name="Nusbaum C."/>
            <person name="Birren B."/>
        </authorList>
    </citation>
    <scope>NUCLEOTIDE SEQUENCE [LARGE SCALE GENOMIC DNA]</scope>
    <source>
        <strain evidence="13">CA1280</strain>
    </source>
</reference>
<dbReference type="InterPro" id="IPR044492">
    <property type="entry name" value="P_typ_ATPase_HD_dom"/>
</dbReference>
<dbReference type="Gene3D" id="2.70.150.10">
    <property type="entry name" value="Calcium-transporting ATPase, cytoplasmic transduction domain A"/>
    <property type="match status" value="1"/>
</dbReference>
<dbReference type="PRINTS" id="PR00119">
    <property type="entry name" value="CATATPASE"/>
</dbReference>
<dbReference type="InterPro" id="IPR006534">
    <property type="entry name" value="P-type_ATPase_IIIA"/>
</dbReference>
<dbReference type="NCBIfam" id="TIGR01494">
    <property type="entry name" value="ATPase_P-type"/>
    <property type="match status" value="3"/>
</dbReference>
<dbReference type="SFLD" id="SFLDS00003">
    <property type="entry name" value="Haloacid_Dehalogenase"/>
    <property type="match status" value="1"/>
</dbReference>
<dbReference type="InterPro" id="IPR023298">
    <property type="entry name" value="ATPase_P-typ_TM_dom_sf"/>
</dbReference>
<dbReference type="PRINTS" id="PR00120">
    <property type="entry name" value="HATPASE"/>
</dbReference>
<evidence type="ECO:0000256" key="9">
    <source>
        <dbReference type="ARBA" id="ARBA00023136"/>
    </source>
</evidence>
<feature type="region of interest" description="Disordered" evidence="11">
    <location>
        <begin position="1"/>
        <end position="34"/>
    </location>
</feature>
<evidence type="ECO:0000256" key="1">
    <source>
        <dbReference type="ARBA" id="ARBA00003417"/>
    </source>
</evidence>
<feature type="domain" description="Cation-transporting P-type ATPase N-terminal" evidence="12">
    <location>
        <begin position="85"/>
        <end position="154"/>
    </location>
</feature>
<dbReference type="SFLD" id="SFLDG00002">
    <property type="entry name" value="C1.7:_P-type_atpase_like"/>
    <property type="match status" value="1"/>
</dbReference>
<keyword evidence="10" id="KW-0406">Ion transport</keyword>
<accession>A0A0D0VVP0</accession>
<sequence>MGLMHRKNHKKDPEAGDADTEAKRQEEDKKKKYSGEEYDVLLKYVADQQEKIKKGGDDDGKEEEENVKYVRKWYTPWKKTKIQTGGKKVPPDWLETDRQKGLSSSDIDERRKHSGWNELESPNENQFLKFISYFRGPILYVMELAVILSAGLRDWIDFGVIIGILFLNAGVGWYQEKQAGDIVAQLKAGIALKTNVIRDGQEQEIEARELVPGDIIILEEGKTIAGDAKIIGDYEDKDGSKSKDILDRVEKSKHSKGGDDDDDDDDDGPDKGPSLCSVDQSAITGESLAVDKYIGDIAYYTCGVKRGKCFGVVTVSAKGSFVGRTASLVSNSNEKGHFQIVLGGIGTTLLVMVIAFIFAVWIGGFFRGTGIATPRENNLLVYALVFLIIGVPVGLPVVTTTTLAVGAAYLAKRKAIVQKLTAIESLAGVDILCSDKTGTLTANKLSLNEPYIAPDVDPNWFMAVAVLASSHNVLGLDPIDKVTIVGLKDYPKAQEMLKGGWKTHKFTPFDPVSKRITAEVEKEGKHYTCAKGAPNAILKLSKFDPDTVTAYRAQSQQFASRGFRSLGVAVKEEGKDWELLGMLCMFDPPRPDTAKTIAEAHDLGIQVKMLTGDAVAIAKETCKQLGLKTNVYDSEKLIGGGMAGSDIRDFVEAADGFAEVFPEHKYQVVNLLQERGHLTAMTGDGVNDAPSLKKADCGIAVEGASDAARTAADVVFLDEGLSTIITAIKVARQIFHRMKAYIIYRIALCVHLEVYLMLSILILNETIRVDLVVFLAIFADVATIAIAYDRAPYAHQPVEWQLPKVWIISTIMGLLLAAGTWIIRATLWIDNGGVVQNFGSTQEILFLEVALTESWVIFITRLAQEPGTPNVFPSFQLVAAVIGVDALATIFALFGWISGAAPHGGWTDVVTVVKIWCFSFGVVVIILLVYLMLNSIRWLDSIGRKSRSKKNEKLENFLTDLQRLTIVHETDHNGSYYRFASTKKEEEGDNGKNDDKKGEAKSVDTKKQESSAKKGENEKKNGDDEKKNGHDEKKNGGNEKNKDDKGGEKGATGGDKGLSDHTGKGHEHAQAQDKGPKEVQPDGTQPKPDDQSSEGTHVDPN</sequence>
<evidence type="ECO:0000256" key="6">
    <source>
        <dbReference type="ARBA" id="ARBA00022840"/>
    </source>
</evidence>
<feature type="region of interest" description="Disordered" evidence="11">
    <location>
        <begin position="245"/>
        <end position="276"/>
    </location>
</feature>
<dbReference type="InterPro" id="IPR004014">
    <property type="entry name" value="ATPase_P-typ_cation-transptr_N"/>
</dbReference>
<evidence type="ECO:0000259" key="12">
    <source>
        <dbReference type="SMART" id="SM00831"/>
    </source>
</evidence>
<feature type="region of interest" description="Disordered" evidence="11">
    <location>
        <begin position="82"/>
        <end position="117"/>
    </location>
</feature>
<comment type="caution">
    <text evidence="10">Lacks conserved residue(s) required for the propagation of feature annotation.</text>
</comment>
<keyword evidence="10" id="KW-0813">Transport</keyword>
<dbReference type="InterPro" id="IPR023299">
    <property type="entry name" value="ATPase_P-typ_cyto_dom_N"/>
</dbReference>
<feature type="transmembrane region" description="Helical" evidence="10">
    <location>
        <begin position="340"/>
        <end position="362"/>
    </location>
</feature>
<dbReference type="NCBIfam" id="TIGR01647">
    <property type="entry name" value="ATPase-IIIA_H"/>
    <property type="match status" value="1"/>
</dbReference>
<dbReference type="HOGENOM" id="CLU_002360_6_0_1"/>
<feature type="transmembrane region" description="Helical" evidence="10">
    <location>
        <begin position="909"/>
        <end position="933"/>
    </location>
</feature>
<feature type="compositionally biased region" description="Acidic residues" evidence="11">
    <location>
        <begin position="259"/>
        <end position="268"/>
    </location>
</feature>
<dbReference type="GO" id="GO:0120029">
    <property type="term" value="P:proton export across plasma membrane"/>
    <property type="evidence" value="ECO:0007669"/>
    <property type="project" value="UniProtKB-UniRule"/>
</dbReference>
<evidence type="ECO:0000256" key="11">
    <source>
        <dbReference type="SAM" id="MobiDB-lite"/>
    </source>
</evidence>
<dbReference type="Pfam" id="PF00122">
    <property type="entry name" value="E1-E2_ATPase"/>
    <property type="match status" value="2"/>
</dbReference>
<feature type="transmembrane region" description="Helical" evidence="10">
    <location>
        <begin position="800"/>
        <end position="824"/>
    </location>
</feature>